<reference evidence="4 5" key="1">
    <citation type="submission" date="2019-07" db="EMBL/GenBank/DDBJ databases">
        <title>Genomic Encyclopedia of Archaeal and Bacterial Type Strains, Phase II (KMG-II): from individual species to whole genera.</title>
        <authorList>
            <person name="Goeker M."/>
        </authorList>
    </citation>
    <scope>NUCLEOTIDE SEQUENCE [LARGE SCALE GENOMIC DNA]</scope>
    <source>
        <strain evidence="4 5">DSM 21935</strain>
    </source>
</reference>
<keyword evidence="2" id="KW-0663">Pyridoxal phosphate</keyword>
<dbReference type="PROSITE" id="PS00901">
    <property type="entry name" value="CYS_SYNTHASE"/>
    <property type="match status" value="1"/>
</dbReference>
<dbReference type="AlphaFoldDB" id="A0A5D3YNP3"/>
<evidence type="ECO:0000313" key="5">
    <source>
        <dbReference type="Proteomes" id="UP000324595"/>
    </source>
</evidence>
<feature type="domain" description="Tryptophan synthase beta chain-like PALP" evidence="3">
    <location>
        <begin position="19"/>
        <end position="298"/>
    </location>
</feature>
<dbReference type="Pfam" id="PF00291">
    <property type="entry name" value="PALP"/>
    <property type="match status" value="1"/>
</dbReference>
<dbReference type="Proteomes" id="UP000324595">
    <property type="component" value="Unassembled WGS sequence"/>
</dbReference>
<comment type="cofactor">
    <cofactor evidence="1">
        <name>pyridoxal 5'-phosphate</name>
        <dbReference type="ChEBI" id="CHEBI:597326"/>
    </cofactor>
</comment>
<name>A0A5D3YNP3_9BACT</name>
<dbReference type="GO" id="GO:0016765">
    <property type="term" value="F:transferase activity, transferring alkyl or aryl (other than methyl) groups"/>
    <property type="evidence" value="ECO:0007669"/>
    <property type="project" value="UniProtKB-ARBA"/>
</dbReference>
<dbReference type="RefSeq" id="WP_148898819.1">
    <property type="nucleotide sequence ID" value="NZ_VNHY01000002.1"/>
</dbReference>
<evidence type="ECO:0000256" key="2">
    <source>
        <dbReference type="ARBA" id="ARBA00022898"/>
    </source>
</evidence>
<evidence type="ECO:0000313" key="4">
    <source>
        <dbReference type="EMBL" id="TYP93769.1"/>
    </source>
</evidence>
<dbReference type="GO" id="GO:0006535">
    <property type="term" value="P:cysteine biosynthetic process from serine"/>
    <property type="evidence" value="ECO:0007669"/>
    <property type="project" value="InterPro"/>
</dbReference>
<dbReference type="InterPro" id="IPR050214">
    <property type="entry name" value="Cys_Synth/Cystath_Beta-Synth"/>
</dbReference>
<protein>
    <submittedName>
        <fullName evidence="4">Cysteine synthase B</fullName>
    </submittedName>
</protein>
<dbReference type="InterPro" id="IPR036052">
    <property type="entry name" value="TrpB-like_PALP_sf"/>
</dbReference>
<dbReference type="EMBL" id="VNHY01000002">
    <property type="protein sequence ID" value="TYP93769.1"/>
    <property type="molecule type" value="Genomic_DNA"/>
</dbReference>
<dbReference type="SUPFAM" id="SSF53686">
    <property type="entry name" value="Tryptophan synthase beta subunit-like PLP-dependent enzymes"/>
    <property type="match status" value="1"/>
</dbReference>
<sequence length="311" mass="34317">MNSLETVTDSLLQKAIQLRPFVGHTPLYPIKNIGDHDNVNIYAKMEWQQFGESVKARPAYRIIRDAIQSGKLTSDKSLLDASSGNTGIAYAHIGARLGIPVTLCLPENASEERKQILKALGVKLKLTPRGGGTDEAQKVARKMYEKHPEKYFYADQYSNPSNWEAHYDTTGIEILEQTNYEISHFIAGLGTTGTFTGTGKRLKEFDSDISLIGLQPDIAMHGLEGWKHLPTAQTPAIYDENMADATRAVSTEDAYELIKETARKEGLLLSPSSAANLLGALELADHIEEGTIVTIFPDDGNKYGEVFNQLF</sequence>
<dbReference type="InterPro" id="IPR001926">
    <property type="entry name" value="TrpB-like_PALP"/>
</dbReference>
<evidence type="ECO:0000256" key="1">
    <source>
        <dbReference type="ARBA" id="ARBA00001933"/>
    </source>
</evidence>
<organism evidence="4 5">
    <name type="scientific">Fodinibius salinus</name>
    <dbReference type="NCBI Taxonomy" id="860790"/>
    <lineage>
        <taxon>Bacteria</taxon>
        <taxon>Pseudomonadati</taxon>
        <taxon>Balneolota</taxon>
        <taxon>Balneolia</taxon>
        <taxon>Balneolales</taxon>
        <taxon>Balneolaceae</taxon>
        <taxon>Fodinibius</taxon>
    </lineage>
</organism>
<dbReference type="CDD" id="cd01561">
    <property type="entry name" value="CBS_like"/>
    <property type="match status" value="1"/>
</dbReference>
<dbReference type="PANTHER" id="PTHR10314">
    <property type="entry name" value="CYSTATHIONINE BETA-SYNTHASE"/>
    <property type="match status" value="1"/>
</dbReference>
<proteinExistence type="predicted"/>
<comment type="caution">
    <text evidence="4">The sequence shown here is derived from an EMBL/GenBank/DDBJ whole genome shotgun (WGS) entry which is preliminary data.</text>
</comment>
<dbReference type="OrthoDB" id="9808024at2"/>
<keyword evidence="5" id="KW-1185">Reference proteome</keyword>
<gene>
    <name evidence="4" type="ORF">LX73_1480</name>
</gene>
<evidence type="ECO:0000259" key="3">
    <source>
        <dbReference type="Pfam" id="PF00291"/>
    </source>
</evidence>
<accession>A0A5D3YNP3</accession>
<dbReference type="Gene3D" id="3.40.50.1100">
    <property type="match status" value="2"/>
</dbReference>
<dbReference type="InterPro" id="IPR001216">
    <property type="entry name" value="P-phosphate_BS"/>
</dbReference>